<keyword evidence="6" id="KW-1185">Reference proteome</keyword>
<reference evidence="5 6" key="1">
    <citation type="submission" date="2024-06" db="EMBL/GenBank/DDBJ databases">
        <authorList>
            <person name="Kim D.-U."/>
        </authorList>
    </citation>
    <scope>NUCLEOTIDE SEQUENCE [LARGE SCALE GENOMIC DNA]</scope>
    <source>
        <strain evidence="5 6">KACC15460</strain>
    </source>
</reference>
<dbReference type="EMBL" id="JBEWSZ010000022">
    <property type="protein sequence ID" value="MET2833061.1"/>
    <property type="molecule type" value="Genomic_DNA"/>
</dbReference>
<comment type="caution">
    <text evidence="5">The sequence shown here is derived from an EMBL/GenBank/DDBJ whole genome shotgun (WGS) entry which is preliminary data.</text>
</comment>
<dbReference type="Gene3D" id="3.60.20.40">
    <property type="match status" value="1"/>
</dbReference>
<evidence type="ECO:0000256" key="2">
    <source>
        <dbReference type="ARBA" id="ARBA00022679"/>
    </source>
</evidence>
<dbReference type="PRINTS" id="PR01210">
    <property type="entry name" value="GGTRANSPTASE"/>
</dbReference>
<keyword evidence="3" id="KW-0378">Hydrolase</keyword>
<evidence type="ECO:0000256" key="3">
    <source>
        <dbReference type="ARBA" id="ARBA00022801"/>
    </source>
</evidence>
<dbReference type="SUPFAM" id="SSF56235">
    <property type="entry name" value="N-terminal nucleophile aminohydrolases (Ntn hydrolases)"/>
    <property type="match status" value="1"/>
</dbReference>
<keyword evidence="2 5" id="KW-0808">Transferase</keyword>
<dbReference type="EC" id="2.3.2.2" evidence="5"/>
<accession>A0ABV2DSL0</accession>
<evidence type="ECO:0000313" key="5">
    <source>
        <dbReference type="EMBL" id="MET2833061.1"/>
    </source>
</evidence>
<dbReference type="PANTHER" id="PTHR43199:SF1">
    <property type="entry name" value="GLUTATHIONE HYDROLASE PROENZYME"/>
    <property type="match status" value="1"/>
</dbReference>
<organism evidence="5 6">
    <name type="scientific">Mesorhizobium shangrilense</name>
    <dbReference type="NCBI Taxonomy" id="460060"/>
    <lineage>
        <taxon>Bacteria</taxon>
        <taxon>Pseudomonadati</taxon>
        <taxon>Pseudomonadota</taxon>
        <taxon>Alphaproteobacteria</taxon>
        <taxon>Hyphomicrobiales</taxon>
        <taxon>Phyllobacteriaceae</taxon>
        <taxon>Mesorhizobium</taxon>
    </lineage>
</organism>
<name>A0ABV2DSL0_9HYPH</name>
<proteinExistence type="inferred from homology"/>
<keyword evidence="5" id="KW-0012">Acyltransferase</keyword>
<dbReference type="Pfam" id="PF01019">
    <property type="entry name" value="G_glu_transpept"/>
    <property type="match status" value="2"/>
</dbReference>
<keyword evidence="4" id="KW-0865">Zymogen</keyword>
<dbReference type="InterPro" id="IPR051792">
    <property type="entry name" value="GGT_bact"/>
</dbReference>
<sequence>MSGEAPLHVHSSMGFGIATPVASATAAANAMRQQGGSVFDMYLAALACAWVADPANCSPFGRMQGVFSVAGKAGCLNAPTAVRRVPESDVPVPGNIAAWFFIKRSGRLRLPVRALLAPAAALAQQGFAPTMGLTVALESEAPALSEPLRAIYLEETGAPRAHVRNPELADLFRILAESESEDDFWRILRARDPGPWSPEETLDNSVRQAAPLTLDLDPDPDGRPQRLLTTGAIETWGTWTLLGAAVTVELRRRRALVDFSRAIEAYVLSTILLLDRIPFSVGTLEPKVGRPSVDLDISSEASAIVERVIRLLDAPVEVLWKELKSTYFPGPASWTDDANTNHFAFASGDDFLSFTTSIGPWFGSKLCWWGAALGYSYAMKSNSLFQGQTHDVTEMSPLIVEVAGAPTLAIGSAGSERILGSLTYLLFLRFGLGFCDDMANLMAKPRVFPKDGKLRMHPDFWPDARAHLEARGFEIAPTGYEPYTHVGMVNAVERLDSRRYKSGVDPSSTGSAL</sequence>
<dbReference type="PANTHER" id="PTHR43199">
    <property type="entry name" value="GLUTATHIONE HYDROLASE"/>
    <property type="match status" value="1"/>
</dbReference>
<gene>
    <name evidence="5" type="ORF">ABVQ20_39880</name>
</gene>
<evidence type="ECO:0000256" key="4">
    <source>
        <dbReference type="ARBA" id="ARBA00023145"/>
    </source>
</evidence>
<dbReference type="Proteomes" id="UP001548832">
    <property type="component" value="Unassembled WGS sequence"/>
</dbReference>
<evidence type="ECO:0000313" key="6">
    <source>
        <dbReference type="Proteomes" id="UP001548832"/>
    </source>
</evidence>
<dbReference type="InterPro" id="IPR029055">
    <property type="entry name" value="Ntn_hydrolases_N"/>
</dbReference>
<dbReference type="RefSeq" id="WP_354465305.1">
    <property type="nucleotide sequence ID" value="NZ_JBEWSZ010000022.1"/>
</dbReference>
<dbReference type="InterPro" id="IPR043137">
    <property type="entry name" value="GGT_ssub_C"/>
</dbReference>
<evidence type="ECO:0000256" key="1">
    <source>
        <dbReference type="ARBA" id="ARBA00009381"/>
    </source>
</evidence>
<comment type="similarity">
    <text evidence="1">Belongs to the gamma-glutamyltransferase family.</text>
</comment>
<protein>
    <submittedName>
        <fullName evidence="5">Gamma-glutamyltransferase</fullName>
        <ecNumber evidence="5">2.3.2.2</ecNumber>
    </submittedName>
</protein>
<dbReference type="GO" id="GO:0103068">
    <property type="term" value="F:leukotriene C4 gamma-glutamyl transferase activity"/>
    <property type="evidence" value="ECO:0007669"/>
    <property type="project" value="UniProtKB-EC"/>
</dbReference>